<dbReference type="Pfam" id="PF00892">
    <property type="entry name" value="EamA"/>
    <property type="match status" value="2"/>
</dbReference>
<dbReference type="eggNOG" id="COG0697">
    <property type="taxonomic scope" value="Bacteria"/>
</dbReference>
<feature type="transmembrane region" description="Helical" evidence="1">
    <location>
        <begin position="186"/>
        <end position="207"/>
    </location>
</feature>
<dbReference type="InterPro" id="IPR000620">
    <property type="entry name" value="EamA_dom"/>
</dbReference>
<gene>
    <name evidence="3" type="ORF">SAMN05421647_107135</name>
</gene>
<feature type="transmembrane region" description="Helical" evidence="1">
    <location>
        <begin position="154"/>
        <end position="174"/>
    </location>
</feature>
<reference evidence="3 4" key="1">
    <citation type="submission" date="2017-01" db="EMBL/GenBank/DDBJ databases">
        <authorList>
            <person name="Mah S.A."/>
            <person name="Swanson W.J."/>
            <person name="Moy G.W."/>
            <person name="Vacquier V.D."/>
        </authorList>
    </citation>
    <scope>NUCLEOTIDE SEQUENCE [LARGE SCALE GENOMIC DNA]</scope>
    <source>
        <strain evidence="3 4">DSM 7027</strain>
    </source>
</reference>
<keyword evidence="1" id="KW-0812">Transmembrane</keyword>
<dbReference type="SUPFAM" id="SSF103481">
    <property type="entry name" value="Multidrug resistance efflux transporter EmrE"/>
    <property type="match status" value="2"/>
</dbReference>
<feature type="transmembrane region" description="Helical" evidence="1">
    <location>
        <begin position="108"/>
        <end position="125"/>
    </location>
</feature>
<feature type="transmembrane region" description="Helical" evidence="1">
    <location>
        <begin position="132"/>
        <end position="148"/>
    </location>
</feature>
<dbReference type="EMBL" id="FTMN01000007">
    <property type="protein sequence ID" value="SIQ67383.1"/>
    <property type="molecule type" value="Genomic_DNA"/>
</dbReference>
<evidence type="ECO:0000259" key="2">
    <source>
        <dbReference type="Pfam" id="PF00892"/>
    </source>
</evidence>
<feature type="domain" description="EamA" evidence="2">
    <location>
        <begin position="23"/>
        <end position="148"/>
    </location>
</feature>
<keyword evidence="1" id="KW-0472">Membrane</keyword>
<dbReference type="InterPro" id="IPR037185">
    <property type="entry name" value="EmrE-like"/>
</dbReference>
<evidence type="ECO:0000256" key="1">
    <source>
        <dbReference type="SAM" id="Phobius"/>
    </source>
</evidence>
<dbReference type="PANTHER" id="PTHR22911">
    <property type="entry name" value="ACYL-MALONYL CONDENSING ENZYME-RELATED"/>
    <property type="match status" value="1"/>
</dbReference>
<feature type="transmembrane region" description="Helical" evidence="1">
    <location>
        <begin position="227"/>
        <end position="246"/>
    </location>
</feature>
<sequence length="307" mass="33799">MLQRLLHHTHTLSPTEKSMGIITLAMFLIPGLDAIAKLLTADLSPIQIGCVRFGLQALLLGTLLIRSDKILPARHVLLRLMMAGFWIAGSAGFLFWGLSYLPLANNTAIFFVEPLILMLISAALLGESIQRYQYLAVIVGLLGAMVVIRPNWEAYGAAALLPLLAATCFASHVATLRHLSSHIGSLASQFWISLFACMWMALAVLSGELFEIEFLQWRAMNMEQSSLLLLMAVVATLAFGLVSIALKRAPASLLAPFQYLEIISATALGYLIFGDYPDGLTWLGTFIILGSGLYLFYRERRTQQLLR</sequence>
<dbReference type="Proteomes" id="UP000186895">
    <property type="component" value="Unassembled WGS sequence"/>
</dbReference>
<evidence type="ECO:0000313" key="4">
    <source>
        <dbReference type="Proteomes" id="UP000186895"/>
    </source>
</evidence>
<evidence type="ECO:0000313" key="3">
    <source>
        <dbReference type="EMBL" id="SIQ67383.1"/>
    </source>
</evidence>
<dbReference type="STRING" id="49186.SAMN05421647_107135"/>
<protein>
    <submittedName>
        <fullName evidence="3">EamA domain-containing membrane protein RarD</fullName>
    </submittedName>
</protein>
<feature type="transmembrane region" description="Helical" evidence="1">
    <location>
        <begin position="253"/>
        <end position="273"/>
    </location>
</feature>
<keyword evidence="4" id="KW-1185">Reference proteome</keyword>
<feature type="transmembrane region" description="Helical" evidence="1">
    <location>
        <begin position="279"/>
        <end position="297"/>
    </location>
</feature>
<dbReference type="PANTHER" id="PTHR22911:SF103">
    <property type="entry name" value="BLR2811 PROTEIN"/>
    <property type="match status" value="1"/>
</dbReference>
<proteinExistence type="predicted"/>
<feature type="transmembrane region" description="Helical" evidence="1">
    <location>
        <begin position="77"/>
        <end position="96"/>
    </location>
</feature>
<keyword evidence="1" id="KW-1133">Transmembrane helix</keyword>
<dbReference type="AlphaFoldDB" id="A0A1N6UP12"/>
<dbReference type="GO" id="GO:0016020">
    <property type="term" value="C:membrane"/>
    <property type="evidence" value="ECO:0007669"/>
    <property type="project" value="InterPro"/>
</dbReference>
<name>A0A1N6UP12_9GAMM</name>
<feature type="domain" description="EamA" evidence="2">
    <location>
        <begin position="158"/>
        <end position="291"/>
    </location>
</feature>
<organism evidence="3 4">
    <name type="scientific">Marinobacterium stanieri</name>
    <dbReference type="NCBI Taxonomy" id="49186"/>
    <lineage>
        <taxon>Bacteria</taxon>
        <taxon>Pseudomonadati</taxon>
        <taxon>Pseudomonadota</taxon>
        <taxon>Gammaproteobacteria</taxon>
        <taxon>Oceanospirillales</taxon>
        <taxon>Oceanospirillaceae</taxon>
        <taxon>Marinobacterium</taxon>
    </lineage>
</organism>
<accession>A0A1N6UP12</accession>